<proteinExistence type="predicted"/>
<protein>
    <submittedName>
        <fullName evidence="6">RHS repeat-associated protein</fullName>
    </submittedName>
</protein>
<dbReference type="InterPro" id="IPR022385">
    <property type="entry name" value="Rhs_assc_core"/>
</dbReference>
<dbReference type="Pfam" id="PF13517">
    <property type="entry name" value="FG-GAP_3"/>
    <property type="match status" value="1"/>
</dbReference>
<dbReference type="Proteomes" id="UP000295455">
    <property type="component" value="Unassembled WGS sequence"/>
</dbReference>
<evidence type="ECO:0000313" key="6">
    <source>
        <dbReference type="EMBL" id="TCL62115.1"/>
    </source>
</evidence>
<evidence type="ECO:0000256" key="5">
    <source>
        <dbReference type="SAM" id="SignalP"/>
    </source>
</evidence>
<dbReference type="EMBL" id="SLUP01000017">
    <property type="protein sequence ID" value="TCL62115.1"/>
    <property type="molecule type" value="Genomic_DNA"/>
</dbReference>
<keyword evidence="4" id="KW-0843">Virulence</keyword>
<evidence type="ECO:0000256" key="1">
    <source>
        <dbReference type="ARBA" id="ARBA00004613"/>
    </source>
</evidence>
<keyword evidence="2" id="KW-0964">Secreted</keyword>
<dbReference type="OrthoDB" id="6225685at2"/>
<keyword evidence="3 5" id="KW-0732">Signal</keyword>
<dbReference type="InterPro" id="IPR006530">
    <property type="entry name" value="YD"/>
</dbReference>
<dbReference type="GO" id="GO:0005737">
    <property type="term" value="C:cytoplasm"/>
    <property type="evidence" value="ECO:0007669"/>
    <property type="project" value="InterPro"/>
</dbReference>
<dbReference type="InterPro" id="IPR013517">
    <property type="entry name" value="FG-GAP"/>
</dbReference>
<dbReference type="InterPro" id="IPR028994">
    <property type="entry name" value="Integrin_alpha_N"/>
</dbReference>
<evidence type="ECO:0000313" key="7">
    <source>
        <dbReference type="Proteomes" id="UP000295455"/>
    </source>
</evidence>
<evidence type="ECO:0000256" key="2">
    <source>
        <dbReference type="ARBA" id="ARBA00022525"/>
    </source>
</evidence>
<dbReference type="InterPro" id="IPR003284">
    <property type="entry name" value="Sal_SpvB"/>
</dbReference>
<comment type="caution">
    <text evidence="6">The sequence shown here is derived from an EMBL/GenBank/DDBJ whole genome shotgun (WGS) entry which is preliminary data.</text>
</comment>
<dbReference type="PANTHER" id="PTHR32305:SF15">
    <property type="entry name" value="PROTEIN RHSA-RELATED"/>
    <property type="match status" value="1"/>
</dbReference>
<accession>A0A4R1R8V8</accession>
<dbReference type="Pfam" id="PF03534">
    <property type="entry name" value="SpvB"/>
    <property type="match status" value="1"/>
</dbReference>
<dbReference type="InterPro" id="IPR050708">
    <property type="entry name" value="T6SS_VgrG/RHS"/>
</dbReference>
<reference evidence="6 7" key="1">
    <citation type="submission" date="2019-03" db="EMBL/GenBank/DDBJ databases">
        <title>Genomic Encyclopedia of Type Strains, Phase IV (KMG-IV): sequencing the most valuable type-strain genomes for metagenomic binning, comparative biology and taxonomic classification.</title>
        <authorList>
            <person name="Goeker M."/>
        </authorList>
    </citation>
    <scope>NUCLEOTIDE SEQUENCE [LARGE SCALE GENOMIC DNA]</scope>
    <source>
        <strain evidence="6 7">DSM 18792</strain>
    </source>
</reference>
<dbReference type="SUPFAM" id="SSF69318">
    <property type="entry name" value="Integrin alpha N-terminal domain"/>
    <property type="match status" value="1"/>
</dbReference>
<evidence type="ECO:0000256" key="3">
    <source>
        <dbReference type="ARBA" id="ARBA00022729"/>
    </source>
</evidence>
<dbReference type="PANTHER" id="PTHR32305">
    <property type="match status" value="1"/>
</dbReference>
<dbReference type="NCBIfam" id="TIGR01643">
    <property type="entry name" value="YD_repeat_2x"/>
    <property type="match status" value="1"/>
</dbReference>
<dbReference type="Gene3D" id="2.40.128.340">
    <property type="match status" value="1"/>
</dbReference>
<feature type="signal peptide" evidence="5">
    <location>
        <begin position="1"/>
        <end position="19"/>
    </location>
</feature>
<dbReference type="Gene3D" id="2.60.120.260">
    <property type="entry name" value="Galactose-binding domain-like"/>
    <property type="match status" value="1"/>
</dbReference>
<dbReference type="RefSeq" id="WP_132219491.1">
    <property type="nucleotide sequence ID" value="NZ_OX156936.1"/>
</dbReference>
<dbReference type="SUPFAM" id="SSF49785">
    <property type="entry name" value="Galactose-binding domain-like"/>
    <property type="match status" value="1"/>
</dbReference>
<sequence length="2217" mass="246172">MKQFYYCLLLFGISSYLNAQDMGGIPVEGLVPIKKIENNKKTAPETNSAARMLSPGAITPTGSSTEVGITEGQLSVSLTGAASYTIPIMAPPGINGVMPEAGLAYNSQGSNGMAGYGWNIAGVSSITRMSSTAFHDSNIDPVDFDNLDRFALDGQRLVLKTGSIYGANGAIYETENFSTIKVTSYGTHPSGSTYGPSYFLVEYPDGSKAYYGYTSDSRSIIEYSISYWENPQGVRIGYSYNNTNNSLSIASINYGAVGAASPINKIQFNYGTSAKPEQIYIGGQSIIQDKILNSIVVTSNAVGFRSYWLSYNPNSLGYQRLASITEKSGDGTKSFNPTVFTYEDTQESISYADFTTGLSIGNINSSNAETVSGDFDGNENMEFLIYPTTGTDSKKKYWLFSDIGTGTNTNFGYEHNVGEFETIFPVSWLTWNNKLWDKQGWSVAKKTNTNYTFTIFSAGTVSPIYYQYERVVNFPTQATTEKVNCKTVAVNKIFPKKILSGDFNGDGLSDVIAIDMDLEKVITDIFCRTITSYITSKKVYFVDLKRDNATNFLTYSGELLANLTSKSRVEVADVNGDGKSDFMVFENGKVTTYTLSNTNQLIMLWNYPDSNISIENTKTIIIGDYNGDGKTDFIIPKSYGSTEWHKYTSTGTNFVKAIQTYTGVSFLQNNSTNTYNYIASDYDKDGKSDLILTSSNRSSTLGNLNVKCYKNRNGAFSSSSYNQGNSGYNASINLNPLPVYLPTGKGIQSKDKPYNPTLEIAFLSDNKIFYFNSNKDNSKDQLLRAITTGNGVTESITYKPLNSDIDYNDDFYEPIYNSSYSESYPNTDIKTASSLNVVSMLEKQSSTDYSKQLYSYFGAVSNVEGLGFLGFKAAARTNWFNDNNPIITTVSKYDSALRGANTESYTVLGYYSASDYVAPSNFITKTTATYSSTLSANKVFNLKLNTSQEFNGLNNTSTETSAIVYDAYHNPTLTTTVIKEGGSIQQTTLSEITYAPPTNSPYVVGRPTNKKQSVSISGDTMTKEEQYSYNTGGLLTQIKKKGHNTNFITEVNQYDAYGNITQKTISASNVPPRVTKFEYDTSSHRFLTKSTDIEGLVSNYGYNANYGLLISETNPYGLTTTYTYDAWFKKISKTDYLSKNYQTIYARNGGNTIVTNTGDDDSATVTEFDDLGRKIKTGVKDLNGNYSYVSYLYDIYSRNYKVSEPYSSSPSQWNETYYDNYGRTIQNSAYTGKTTNITYNGLSTTVNDGTLSKTITNNAIGNMVSITDSPGGTINYTYFANGNLKTSNYDGIVTTIDQDGWGRKTKLTDPSAGEYNYTYNEIGQAQTETTPNGSTIYSLSYYGKVSSKKITGTNTNSQTSYVYDNTTKLLNSSTYTDVLANNAITTTTYSYDGYKRLMKSVEITPYATFTKEFTYDGFGRLDTEKSIASAVGKSSTKTIKHTYKNGFAWQMIDMANQQVLWQTNAVNARGQLTSGSYGNGLALSQNYDTYGYIERSRVFKTGTNTDVLNLYTTFEPLRGNLTSRTNSLFNWTENFQYDTSDRLSHYTNAQGIQVEQMYENDGRIKENTLGTYNYSNSAKKYQNTSIDINPSSKAYYENRAGLFNEGMEQKTGWMINDPNLFTYDSTVGKTGTTSLKMNNTTSGEIVAHAENWIKIDNAVATEYTYSTWVKSDGSNPAAEIFLFMKTENETGYFTNVDSKIIATSTNWVQIEKTFLVPANIKKLNIRLDNNATGVLWFDDVRLYKTSDAIPQERQLNITYNTWKSPYEITETGVDKISFTYNDNNSRSTMFYGGLQTDKLQRQYRKHYSADGSMEIKHNTVTGAVEFVTYIGGDGYTAPVVLKSDGTTQEYLYLHRDYLNSIVAITNQAGNVVEKRLFDAWGDVVKIVDGQGTVLSSFAVLDRGYTGHEHLQSVGLINMNGRLYDAKMHRFLQPDNYVQDLTNTQNFNRYGYVLNNPLKYTDFSGEKWKIKLTWSDVFAAASIVAGTALVIFGGPAGAALGAKLIYAGATHFLFTTVSVITEGKSWVDASNYIGFQSPTVTINTDWGYGKDKKNGAYQDIPVVEPNSDSTGEINKNAVPCVQCHHQTTFSVDENNAFNSFNFADRQSGYVQYGGEMRSDFIGSSVGKNGFIYNSYSNPFALSDHRTKINFLNYLSDVMGGLGTGYDFASLFYGDADINIRTFNYTTKDTLWMIGGYRDYYILKNVNKKGYIINKDTIK</sequence>
<name>A0A4R1R8V8_9FLAO</name>
<evidence type="ECO:0000256" key="4">
    <source>
        <dbReference type="ARBA" id="ARBA00023026"/>
    </source>
</evidence>
<feature type="chain" id="PRO_5020238148" evidence="5">
    <location>
        <begin position="20"/>
        <end position="2217"/>
    </location>
</feature>
<comment type="subcellular location">
    <subcellularLocation>
        <location evidence="1">Secreted</location>
    </subcellularLocation>
</comment>
<dbReference type="Gene3D" id="2.180.10.10">
    <property type="entry name" value="RHS repeat-associated core"/>
    <property type="match status" value="2"/>
</dbReference>
<keyword evidence="7" id="KW-1185">Reference proteome</keyword>
<gene>
    <name evidence="6" type="ORF">EV196_1172</name>
</gene>
<organism evidence="6 7">
    <name type="scientific">Mariniflexile fucanivorans</name>
    <dbReference type="NCBI Taxonomy" id="264023"/>
    <lineage>
        <taxon>Bacteria</taxon>
        <taxon>Pseudomonadati</taxon>
        <taxon>Bacteroidota</taxon>
        <taxon>Flavobacteriia</taxon>
        <taxon>Flavobacteriales</taxon>
        <taxon>Flavobacteriaceae</taxon>
        <taxon>Mariniflexile</taxon>
    </lineage>
</organism>
<dbReference type="GO" id="GO:0005576">
    <property type="term" value="C:extracellular region"/>
    <property type="evidence" value="ECO:0007669"/>
    <property type="project" value="UniProtKB-SubCell"/>
</dbReference>
<dbReference type="NCBIfam" id="TIGR03696">
    <property type="entry name" value="Rhs_assc_core"/>
    <property type="match status" value="1"/>
</dbReference>
<dbReference type="InterPro" id="IPR008979">
    <property type="entry name" value="Galactose-bd-like_sf"/>
</dbReference>